<evidence type="ECO:0000313" key="7">
    <source>
        <dbReference type="EMBL" id="RIJ20448.1"/>
    </source>
</evidence>
<keyword evidence="3 6" id="KW-0812">Transmembrane</keyword>
<feature type="transmembrane region" description="Helical" evidence="6">
    <location>
        <begin position="182"/>
        <end position="200"/>
    </location>
</feature>
<dbReference type="RefSeq" id="WP_119380764.1">
    <property type="nucleotide sequence ID" value="NZ_QWGB01000014.1"/>
</dbReference>
<protein>
    <submittedName>
        <fullName evidence="7">YitT family protein</fullName>
    </submittedName>
</protein>
<dbReference type="AlphaFoldDB" id="A0A399QNH8"/>
<evidence type="ECO:0000256" key="3">
    <source>
        <dbReference type="ARBA" id="ARBA00022692"/>
    </source>
</evidence>
<feature type="transmembrane region" description="Helical" evidence="6">
    <location>
        <begin position="111"/>
        <end position="135"/>
    </location>
</feature>
<keyword evidence="4 6" id="KW-1133">Transmembrane helix</keyword>
<feature type="transmembrane region" description="Helical" evidence="6">
    <location>
        <begin position="58"/>
        <end position="80"/>
    </location>
</feature>
<sequence>MSDTPETEAEAAVVPHKWYEDVQALILGTLLLSFGVILYSEAMLITGGVAGTSLLVEFGTSLTFGPVFFVLNLPFFALSILRMGWGFTLRTFASVALVSVQTRLLPLWVDFSFLAPAFAAVSGAAMMGVGLVVLLRHRAGIGGVTILSQFLQDRGIIRAGLFQLIVDLLILVVALFMLPLKLVALSIVGAFVLNLTVAINHRPGRYRGMS</sequence>
<name>A0A399QNH8_9PROT</name>
<dbReference type="InterPro" id="IPR051461">
    <property type="entry name" value="UPF0750_membrane"/>
</dbReference>
<dbReference type="Pfam" id="PF02588">
    <property type="entry name" value="YitT_membrane"/>
    <property type="match status" value="1"/>
</dbReference>
<dbReference type="PANTHER" id="PTHR33545">
    <property type="entry name" value="UPF0750 MEMBRANE PROTEIN YITT-RELATED"/>
    <property type="match status" value="1"/>
</dbReference>
<evidence type="ECO:0000256" key="1">
    <source>
        <dbReference type="ARBA" id="ARBA00004651"/>
    </source>
</evidence>
<organism evidence="7 8">
    <name type="scientific">Henriciella barbarensis</name>
    <dbReference type="NCBI Taxonomy" id="86342"/>
    <lineage>
        <taxon>Bacteria</taxon>
        <taxon>Pseudomonadati</taxon>
        <taxon>Pseudomonadota</taxon>
        <taxon>Alphaproteobacteria</taxon>
        <taxon>Hyphomonadales</taxon>
        <taxon>Hyphomonadaceae</taxon>
        <taxon>Henriciella</taxon>
    </lineage>
</organism>
<evidence type="ECO:0000313" key="8">
    <source>
        <dbReference type="Proteomes" id="UP000265431"/>
    </source>
</evidence>
<evidence type="ECO:0000256" key="5">
    <source>
        <dbReference type="ARBA" id="ARBA00023136"/>
    </source>
</evidence>
<dbReference type="OrthoDB" id="3296441at2"/>
<dbReference type="InterPro" id="IPR003740">
    <property type="entry name" value="YitT"/>
</dbReference>
<gene>
    <name evidence="7" type="ORF">D1224_15110</name>
</gene>
<reference evidence="7 8" key="1">
    <citation type="submission" date="2018-08" db="EMBL/GenBank/DDBJ databases">
        <title>Henriciella mobilis sp. nov., isolated from seawater.</title>
        <authorList>
            <person name="Cheng H."/>
            <person name="Wu Y.-H."/>
            <person name="Xu X.-W."/>
            <person name="Guo L.-L."/>
        </authorList>
    </citation>
    <scope>NUCLEOTIDE SEQUENCE [LARGE SCALE GENOMIC DNA]</scope>
    <source>
        <strain evidence="7 8">CCUG66934</strain>
    </source>
</reference>
<accession>A0A399QNH8</accession>
<comment type="subcellular location">
    <subcellularLocation>
        <location evidence="1">Cell membrane</location>
        <topology evidence="1">Multi-pass membrane protein</topology>
    </subcellularLocation>
</comment>
<proteinExistence type="predicted"/>
<keyword evidence="2" id="KW-1003">Cell membrane</keyword>
<evidence type="ECO:0000256" key="2">
    <source>
        <dbReference type="ARBA" id="ARBA00022475"/>
    </source>
</evidence>
<keyword evidence="8" id="KW-1185">Reference proteome</keyword>
<keyword evidence="5 6" id="KW-0472">Membrane</keyword>
<dbReference type="EMBL" id="QWGB01000014">
    <property type="protein sequence ID" value="RIJ20448.1"/>
    <property type="molecule type" value="Genomic_DNA"/>
</dbReference>
<dbReference type="PANTHER" id="PTHR33545:SF5">
    <property type="entry name" value="UPF0750 MEMBRANE PROTEIN YITT"/>
    <property type="match status" value="1"/>
</dbReference>
<evidence type="ECO:0000256" key="4">
    <source>
        <dbReference type="ARBA" id="ARBA00022989"/>
    </source>
</evidence>
<dbReference type="GO" id="GO:0005886">
    <property type="term" value="C:plasma membrane"/>
    <property type="evidence" value="ECO:0007669"/>
    <property type="project" value="UniProtKB-SubCell"/>
</dbReference>
<feature type="transmembrane region" description="Helical" evidence="6">
    <location>
        <begin position="156"/>
        <end position="176"/>
    </location>
</feature>
<evidence type="ECO:0000256" key="6">
    <source>
        <dbReference type="SAM" id="Phobius"/>
    </source>
</evidence>
<comment type="caution">
    <text evidence="7">The sequence shown here is derived from an EMBL/GenBank/DDBJ whole genome shotgun (WGS) entry which is preliminary data.</text>
</comment>
<dbReference type="Proteomes" id="UP000265431">
    <property type="component" value="Unassembled WGS sequence"/>
</dbReference>
<feature type="transmembrane region" description="Helical" evidence="6">
    <location>
        <begin position="24"/>
        <end position="46"/>
    </location>
</feature>